<evidence type="ECO:0000313" key="3">
    <source>
        <dbReference type="EMBL" id="GHD60883.1"/>
    </source>
</evidence>
<evidence type="ECO:0000256" key="1">
    <source>
        <dbReference type="ARBA" id="ARBA00008791"/>
    </source>
</evidence>
<sequence>MTTILVPVDGSRPSLNAIEAALDFADYQPIDRLVLLNVQVPIVRGRSFMSDEDVLAIYKAEADRAFADACRTLADRGVRFEVRAEPGPVAETIVRVADDIGAAQIYMGTRGYGAAVSAMLGSVAGKVVSLSDLPVTLVN</sequence>
<evidence type="ECO:0000259" key="2">
    <source>
        <dbReference type="Pfam" id="PF00582"/>
    </source>
</evidence>
<organism evidence="3 4">
    <name type="scientific">Jeongeupia chitinilytica</name>
    <dbReference type="NCBI Taxonomy" id="1041641"/>
    <lineage>
        <taxon>Bacteria</taxon>
        <taxon>Pseudomonadati</taxon>
        <taxon>Pseudomonadota</taxon>
        <taxon>Betaproteobacteria</taxon>
        <taxon>Neisseriales</taxon>
        <taxon>Chitinibacteraceae</taxon>
        <taxon>Jeongeupia</taxon>
    </lineage>
</organism>
<gene>
    <name evidence="3" type="ORF">GCM10007350_14660</name>
</gene>
<feature type="domain" description="UspA" evidence="2">
    <location>
        <begin position="2"/>
        <end position="138"/>
    </location>
</feature>
<proteinExistence type="inferred from homology"/>
<dbReference type="Proteomes" id="UP000604737">
    <property type="component" value="Unassembled WGS sequence"/>
</dbReference>
<dbReference type="InterPro" id="IPR006016">
    <property type="entry name" value="UspA"/>
</dbReference>
<dbReference type="RefSeq" id="WP_189459525.1">
    <property type="nucleotide sequence ID" value="NZ_BMYO01000003.1"/>
</dbReference>
<dbReference type="EMBL" id="BMYO01000003">
    <property type="protein sequence ID" value="GHD60883.1"/>
    <property type="molecule type" value="Genomic_DNA"/>
</dbReference>
<dbReference type="PANTHER" id="PTHR46268:SF6">
    <property type="entry name" value="UNIVERSAL STRESS PROTEIN UP12"/>
    <property type="match status" value="1"/>
</dbReference>
<dbReference type="Gene3D" id="3.40.50.620">
    <property type="entry name" value="HUPs"/>
    <property type="match status" value="1"/>
</dbReference>
<reference evidence="4" key="1">
    <citation type="journal article" date="2019" name="Int. J. Syst. Evol. Microbiol.">
        <title>The Global Catalogue of Microorganisms (GCM) 10K type strain sequencing project: providing services to taxonomists for standard genome sequencing and annotation.</title>
        <authorList>
            <consortium name="The Broad Institute Genomics Platform"/>
            <consortium name="The Broad Institute Genome Sequencing Center for Infectious Disease"/>
            <person name="Wu L."/>
            <person name="Ma J."/>
        </authorList>
    </citation>
    <scope>NUCLEOTIDE SEQUENCE [LARGE SCALE GENOMIC DNA]</scope>
    <source>
        <strain evidence="4">KCTC 23701</strain>
    </source>
</reference>
<comment type="similarity">
    <text evidence="1">Belongs to the universal stress protein A family.</text>
</comment>
<protein>
    <submittedName>
        <fullName evidence="3">Universal stress protein</fullName>
    </submittedName>
</protein>
<dbReference type="SUPFAM" id="SSF52402">
    <property type="entry name" value="Adenine nucleotide alpha hydrolases-like"/>
    <property type="match status" value="1"/>
</dbReference>
<dbReference type="InterPro" id="IPR006015">
    <property type="entry name" value="Universal_stress_UspA"/>
</dbReference>
<dbReference type="PANTHER" id="PTHR46268">
    <property type="entry name" value="STRESS RESPONSE PROTEIN NHAX"/>
    <property type="match status" value="1"/>
</dbReference>
<accession>A0ABQ3H014</accession>
<dbReference type="CDD" id="cd00293">
    <property type="entry name" value="USP-like"/>
    <property type="match status" value="1"/>
</dbReference>
<evidence type="ECO:0000313" key="4">
    <source>
        <dbReference type="Proteomes" id="UP000604737"/>
    </source>
</evidence>
<dbReference type="PRINTS" id="PR01438">
    <property type="entry name" value="UNVRSLSTRESS"/>
</dbReference>
<dbReference type="InterPro" id="IPR014729">
    <property type="entry name" value="Rossmann-like_a/b/a_fold"/>
</dbReference>
<name>A0ABQ3H014_9NEIS</name>
<dbReference type="Pfam" id="PF00582">
    <property type="entry name" value="Usp"/>
    <property type="match status" value="1"/>
</dbReference>
<comment type="caution">
    <text evidence="3">The sequence shown here is derived from an EMBL/GenBank/DDBJ whole genome shotgun (WGS) entry which is preliminary data.</text>
</comment>
<keyword evidence="4" id="KW-1185">Reference proteome</keyword>